<name>V6LN98_9EUKA</name>
<dbReference type="Proteomes" id="UP000018208">
    <property type="component" value="Unassembled WGS sequence"/>
</dbReference>
<dbReference type="VEuPathDB" id="GiardiaDB:SS50377_22312"/>
<protein>
    <submittedName>
        <fullName evidence="1">Uncharacterized protein</fullName>
    </submittedName>
</protein>
<gene>
    <name evidence="1" type="ORF">SS50377_18498</name>
    <name evidence="2" type="ORF">SS50377_22312</name>
</gene>
<accession>V6LN98</accession>
<dbReference type="EMBL" id="KI546166">
    <property type="protein sequence ID" value="EST42194.1"/>
    <property type="molecule type" value="Genomic_DNA"/>
</dbReference>
<dbReference type="AlphaFoldDB" id="V6LN98"/>
<dbReference type="EMBL" id="AUWU02000003">
    <property type="protein sequence ID" value="KAH0574697.1"/>
    <property type="molecule type" value="Genomic_DNA"/>
</dbReference>
<sequence length="434" mass="50355">MNSSESLVDYLLINADDVFKTSLSDAIMINNSQFQFICTYTGEAEQIIKTEISRKLGSIYGSIHDYYQNISDCNLAAATQLRKHQQFFNELEKEKVSIPPMQQINQTKIYNSALQLESINLHYFQHPASDQYIASKFRLALTSYRNCPIPHITLNEFPLLLSKCYQVALKIFNLLKTSFAKNDISKFLLLLSDDLSSPNSPVFEVFVKWYKTYSSNILENTDLESYLLNDNISLFGLKQMDATASVLLKLCFLVLSQNYKLVGYEKGMKSLENVGYDVKNCYFLVEKYVEELEDGEIEPLQFLLGESDNTKFLDEAFETDDTRAFLIFPAIVDSQNKLIMEGKMEFQITKSGQIKPEIYVESGFFDDINTNKVPLKFDHQKNYQVNFQKFSQQLRNIKEKIKGQQHIIESYNYYQQKEYHISQDNILLPKFINK</sequence>
<proteinExistence type="predicted"/>
<evidence type="ECO:0000313" key="3">
    <source>
        <dbReference type="Proteomes" id="UP000018208"/>
    </source>
</evidence>
<keyword evidence="3" id="KW-1185">Reference proteome</keyword>
<organism evidence="1">
    <name type="scientific">Spironucleus salmonicida</name>
    <dbReference type="NCBI Taxonomy" id="348837"/>
    <lineage>
        <taxon>Eukaryota</taxon>
        <taxon>Metamonada</taxon>
        <taxon>Diplomonadida</taxon>
        <taxon>Hexamitidae</taxon>
        <taxon>Hexamitinae</taxon>
        <taxon>Spironucleus</taxon>
    </lineage>
</organism>
<evidence type="ECO:0000313" key="1">
    <source>
        <dbReference type="EMBL" id="EST42194.1"/>
    </source>
</evidence>
<reference evidence="1 2" key="1">
    <citation type="journal article" date="2014" name="PLoS Genet.">
        <title>The Genome of Spironucleus salmonicida Highlights a Fish Pathogen Adapted to Fluctuating Environments.</title>
        <authorList>
            <person name="Xu F."/>
            <person name="Jerlstrom-Hultqvist J."/>
            <person name="Einarsson E."/>
            <person name="Astvaldsson A."/>
            <person name="Svard S.G."/>
            <person name="Andersson J.O."/>
        </authorList>
    </citation>
    <scope>NUCLEOTIDE SEQUENCE</scope>
    <source>
        <strain evidence="2">ATCC 50377</strain>
    </source>
</reference>
<evidence type="ECO:0000313" key="2">
    <source>
        <dbReference type="EMBL" id="KAH0574697.1"/>
    </source>
</evidence>
<reference evidence="2" key="2">
    <citation type="submission" date="2020-12" db="EMBL/GenBank/DDBJ databases">
        <title>New Spironucleus salmonicida genome in near-complete chromosomes.</title>
        <authorList>
            <person name="Xu F."/>
            <person name="Kurt Z."/>
            <person name="Jimenez-Gonzalez A."/>
            <person name="Astvaldsson A."/>
            <person name="Andersson J.O."/>
            <person name="Svard S.G."/>
        </authorList>
    </citation>
    <scope>NUCLEOTIDE SEQUENCE</scope>
    <source>
        <strain evidence="2">ATCC 50377</strain>
    </source>
</reference>